<dbReference type="SUPFAM" id="SSF89623">
    <property type="entry name" value="Ribose/Galactose isomerase RpiB/AlsB"/>
    <property type="match status" value="1"/>
</dbReference>
<dbReference type="EMBL" id="JAKZEU010000007">
    <property type="protein sequence ID" value="MCQ0972053.1"/>
    <property type="molecule type" value="Genomic_DNA"/>
</dbReference>
<reference evidence="1 2" key="1">
    <citation type="submission" date="2022-03" db="EMBL/GenBank/DDBJ databases">
        <authorList>
            <person name="He Y."/>
        </authorList>
    </citation>
    <scope>NUCLEOTIDE SEQUENCE [LARGE SCALE GENOMIC DNA]</scope>
    <source>
        <strain evidence="1 2">TK19116</strain>
    </source>
</reference>
<protein>
    <submittedName>
        <fullName evidence="1">Uncharacterized protein</fullName>
    </submittedName>
</protein>
<organism evidence="1 2">
    <name type="scientific">Paracoccus albicereus</name>
    <dbReference type="NCBI Taxonomy" id="2922394"/>
    <lineage>
        <taxon>Bacteria</taxon>
        <taxon>Pseudomonadati</taxon>
        <taxon>Pseudomonadota</taxon>
        <taxon>Alphaproteobacteria</taxon>
        <taxon>Rhodobacterales</taxon>
        <taxon>Paracoccaceae</taxon>
        <taxon>Paracoccus</taxon>
    </lineage>
</organism>
<dbReference type="InterPro" id="IPR036569">
    <property type="entry name" value="RpiB_LacA_LacB_sf"/>
</dbReference>
<sequence length="106" mass="11689">MPTERVKGSPNVDEINRLTALGLNVMTAMAVADGKMDEASEVARAEEGRKVDLWCRGRKNIPTALTAVWDCDPALSQQSLMDAFLTARFEGGRHATRVEMIEALER</sequence>
<dbReference type="RefSeq" id="WP_255331055.1">
    <property type="nucleotide sequence ID" value="NZ_JAKZEU010000007.1"/>
</dbReference>
<comment type="caution">
    <text evidence="1">The sequence shown here is derived from an EMBL/GenBank/DDBJ whole genome shotgun (WGS) entry which is preliminary data.</text>
</comment>
<dbReference type="Proteomes" id="UP001203945">
    <property type="component" value="Unassembled WGS sequence"/>
</dbReference>
<keyword evidence="2" id="KW-1185">Reference proteome</keyword>
<accession>A0ABT1MUQ0</accession>
<evidence type="ECO:0000313" key="1">
    <source>
        <dbReference type="EMBL" id="MCQ0972053.1"/>
    </source>
</evidence>
<proteinExistence type="predicted"/>
<evidence type="ECO:0000313" key="2">
    <source>
        <dbReference type="Proteomes" id="UP001203945"/>
    </source>
</evidence>
<name>A0ABT1MUQ0_9RHOB</name>
<gene>
    <name evidence="1" type="ORF">MLD63_16665</name>
</gene>